<accession>A0A0R3SF59</accession>
<evidence type="ECO:0000313" key="4">
    <source>
        <dbReference type="Proteomes" id="UP000321570"/>
    </source>
</evidence>
<evidence type="ECO:0000313" key="5">
    <source>
        <dbReference type="WBParaSite" id="HDID_0000345001-mRNA-1"/>
    </source>
</evidence>
<dbReference type="EMBL" id="CABIJS010000111">
    <property type="protein sequence ID" value="VUZ43181.1"/>
    <property type="molecule type" value="Genomic_DNA"/>
</dbReference>
<name>A0A0R3SF59_HYMDI</name>
<dbReference type="AlphaFoldDB" id="A0A0R3SF59"/>
<reference evidence="1 3" key="2">
    <citation type="submission" date="2018-11" db="EMBL/GenBank/DDBJ databases">
        <authorList>
            <consortium name="Pathogen Informatics"/>
        </authorList>
    </citation>
    <scope>NUCLEOTIDE SEQUENCE [LARGE SCALE GENOMIC DNA]</scope>
</reference>
<proteinExistence type="predicted"/>
<dbReference type="EMBL" id="UYSG01001045">
    <property type="protein sequence ID" value="VDL32917.1"/>
    <property type="molecule type" value="Genomic_DNA"/>
</dbReference>
<dbReference type="Proteomes" id="UP000274504">
    <property type="component" value="Unassembled WGS sequence"/>
</dbReference>
<gene>
    <name evidence="1" type="ORF">HDID_LOCUS3448</name>
    <name evidence="2" type="ORF">WMSIL1_LOCUS3821</name>
</gene>
<dbReference type="WBParaSite" id="HDID_0000345001-mRNA-1">
    <property type="protein sequence ID" value="HDID_0000345001-mRNA-1"/>
    <property type="gene ID" value="HDID_0000345001"/>
</dbReference>
<evidence type="ECO:0000313" key="2">
    <source>
        <dbReference type="EMBL" id="VUZ43181.1"/>
    </source>
</evidence>
<evidence type="ECO:0000313" key="3">
    <source>
        <dbReference type="Proteomes" id="UP000274504"/>
    </source>
</evidence>
<protein>
    <submittedName>
        <fullName evidence="1 5">Uncharacterized protein</fullName>
    </submittedName>
</protein>
<reference evidence="2 4" key="3">
    <citation type="submission" date="2019-07" db="EMBL/GenBank/DDBJ databases">
        <authorList>
            <person name="Jastrzebski P J."/>
            <person name="Paukszto L."/>
            <person name="Jastrzebski P J."/>
        </authorList>
    </citation>
    <scope>NUCLEOTIDE SEQUENCE [LARGE SCALE GENOMIC DNA]</scope>
    <source>
        <strain evidence="2 4">WMS-il1</strain>
    </source>
</reference>
<organism evidence="5">
    <name type="scientific">Hymenolepis diminuta</name>
    <name type="common">Rat tapeworm</name>
    <dbReference type="NCBI Taxonomy" id="6216"/>
    <lineage>
        <taxon>Eukaryota</taxon>
        <taxon>Metazoa</taxon>
        <taxon>Spiralia</taxon>
        <taxon>Lophotrochozoa</taxon>
        <taxon>Platyhelminthes</taxon>
        <taxon>Cestoda</taxon>
        <taxon>Eucestoda</taxon>
        <taxon>Cyclophyllidea</taxon>
        <taxon>Hymenolepididae</taxon>
        <taxon>Hymenolepis</taxon>
    </lineage>
</organism>
<keyword evidence="4" id="KW-1185">Reference proteome</keyword>
<sequence length="84" mass="9477">MLTVIDFVSLIISESATPGRLEVESNNGLLTLTRTPTLCSSCNREDTRFWLVEMDTRSLLIKITEERKTFIVLSRLSTGALPQF</sequence>
<dbReference type="Proteomes" id="UP000321570">
    <property type="component" value="Unassembled WGS sequence"/>
</dbReference>
<reference evidence="5" key="1">
    <citation type="submission" date="2017-02" db="UniProtKB">
        <authorList>
            <consortium name="WormBaseParasite"/>
        </authorList>
    </citation>
    <scope>IDENTIFICATION</scope>
</reference>
<evidence type="ECO:0000313" key="1">
    <source>
        <dbReference type="EMBL" id="VDL32917.1"/>
    </source>
</evidence>